<gene>
    <name evidence="2" type="ORF">GCM10022254_71600</name>
</gene>
<dbReference type="EMBL" id="BAABAS010000029">
    <property type="protein sequence ID" value="GAA4241702.1"/>
    <property type="molecule type" value="Genomic_DNA"/>
</dbReference>
<keyword evidence="3" id="KW-1185">Reference proteome</keyword>
<organism evidence="2 3">
    <name type="scientific">Actinomadura meridiana</name>
    <dbReference type="NCBI Taxonomy" id="559626"/>
    <lineage>
        <taxon>Bacteria</taxon>
        <taxon>Bacillati</taxon>
        <taxon>Actinomycetota</taxon>
        <taxon>Actinomycetes</taxon>
        <taxon>Streptosporangiales</taxon>
        <taxon>Thermomonosporaceae</taxon>
        <taxon>Actinomadura</taxon>
    </lineage>
</organism>
<comment type="caution">
    <text evidence="2">The sequence shown here is derived from an EMBL/GenBank/DDBJ whole genome shotgun (WGS) entry which is preliminary data.</text>
</comment>
<feature type="transmembrane region" description="Helical" evidence="1">
    <location>
        <begin position="21"/>
        <end position="52"/>
    </location>
</feature>
<evidence type="ECO:0000313" key="2">
    <source>
        <dbReference type="EMBL" id="GAA4241702.1"/>
    </source>
</evidence>
<name>A0ABP8CP16_9ACTN</name>
<evidence type="ECO:0000256" key="1">
    <source>
        <dbReference type="SAM" id="Phobius"/>
    </source>
</evidence>
<dbReference type="Proteomes" id="UP001501710">
    <property type="component" value="Unassembled WGS sequence"/>
</dbReference>
<reference evidence="3" key="1">
    <citation type="journal article" date="2019" name="Int. J. Syst. Evol. Microbiol.">
        <title>The Global Catalogue of Microorganisms (GCM) 10K type strain sequencing project: providing services to taxonomists for standard genome sequencing and annotation.</title>
        <authorList>
            <consortium name="The Broad Institute Genomics Platform"/>
            <consortium name="The Broad Institute Genome Sequencing Center for Infectious Disease"/>
            <person name="Wu L."/>
            <person name="Ma J."/>
        </authorList>
    </citation>
    <scope>NUCLEOTIDE SEQUENCE [LARGE SCALE GENOMIC DNA]</scope>
    <source>
        <strain evidence="3">JCM 17440</strain>
    </source>
</reference>
<proteinExistence type="predicted"/>
<evidence type="ECO:0000313" key="3">
    <source>
        <dbReference type="Proteomes" id="UP001501710"/>
    </source>
</evidence>
<sequence>MGRRVPARRSRAGWARPRERPVTCTVTGGSSLIVTALTVTALIFTVLTAPLLHCYQPSSRASCQPRVGKPFRRRDLRYMGRAATP</sequence>
<keyword evidence="1" id="KW-0472">Membrane</keyword>
<keyword evidence="1" id="KW-1133">Transmembrane helix</keyword>
<accession>A0ABP8CP16</accession>
<protein>
    <submittedName>
        <fullName evidence="2">Uncharacterized protein</fullName>
    </submittedName>
</protein>
<keyword evidence="1" id="KW-0812">Transmembrane</keyword>